<feature type="domain" description="Arrestin C-terminal-like" evidence="2">
    <location>
        <begin position="308"/>
        <end position="463"/>
    </location>
</feature>
<dbReference type="SUPFAM" id="SSF81296">
    <property type="entry name" value="E set domains"/>
    <property type="match status" value="2"/>
</dbReference>
<dbReference type="EMBL" id="JAVRJZ010000017">
    <property type="protein sequence ID" value="KAK2709531.1"/>
    <property type="molecule type" value="Genomic_DNA"/>
</dbReference>
<dbReference type="PRINTS" id="PR00309">
    <property type="entry name" value="ARRESTIN"/>
</dbReference>
<dbReference type="Gene3D" id="2.60.40.840">
    <property type="match status" value="1"/>
</dbReference>
<dbReference type="InterPro" id="IPR000698">
    <property type="entry name" value="Arrestin"/>
</dbReference>
<name>A0AA88HPP4_ARTSF</name>
<dbReference type="SMART" id="SM01017">
    <property type="entry name" value="Arrestin_C"/>
    <property type="match status" value="1"/>
</dbReference>
<dbReference type="InterPro" id="IPR014753">
    <property type="entry name" value="Arrestin_N"/>
</dbReference>
<evidence type="ECO:0000313" key="4">
    <source>
        <dbReference type="Proteomes" id="UP001187531"/>
    </source>
</evidence>
<dbReference type="GO" id="GO:0001664">
    <property type="term" value="F:G protein-coupled receptor binding"/>
    <property type="evidence" value="ECO:0007669"/>
    <property type="project" value="TreeGrafter"/>
</dbReference>
<reference evidence="3" key="1">
    <citation type="submission" date="2023-07" db="EMBL/GenBank/DDBJ databases">
        <title>Chromosome-level genome assembly of Artemia franciscana.</title>
        <authorList>
            <person name="Jo E."/>
        </authorList>
    </citation>
    <scope>NUCLEOTIDE SEQUENCE</scope>
    <source>
        <tissue evidence="3">Whole body</tissue>
    </source>
</reference>
<comment type="caution">
    <text evidence="3">The sequence shown here is derived from an EMBL/GenBank/DDBJ whole genome shotgun (WGS) entry which is preliminary data.</text>
</comment>
<proteinExistence type="inferred from homology"/>
<dbReference type="InterPro" id="IPR014752">
    <property type="entry name" value="Arrestin-like_C"/>
</dbReference>
<accession>A0AA88HPP4</accession>
<dbReference type="Gene3D" id="2.60.40.640">
    <property type="match status" value="1"/>
</dbReference>
<dbReference type="AlphaFoldDB" id="A0AA88HPP4"/>
<dbReference type="GO" id="GO:0005737">
    <property type="term" value="C:cytoplasm"/>
    <property type="evidence" value="ECO:0007669"/>
    <property type="project" value="TreeGrafter"/>
</dbReference>
<dbReference type="InterPro" id="IPR011022">
    <property type="entry name" value="Arrestin_C-like"/>
</dbReference>
<dbReference type="Pfam" id="PF00339">
    <property type="entry name" value="Arrestin_N"/>
    <property type="match status" value="1"/>
</dbReference>
<dbReference type="GO" id="GO:0002031">
    <property type="term" value="P:G protein-coupled receptor internalization"/>
    <property type="evidence" value="ECO:0007669"/>
    <property type="project" value="TreeGrafter"/>
</dbReference>
<protein>
    <recommendedName>
        <fullName evidence="2">Arrestin C-terminal-like domain-containing protein</fullName>
    </recommendedName>
</protein>
<evidence type="ECO:0000256" key="1">
    <source>
        <dbReference type="ARBA" id="ARBA00005298"/>
    </source>
</evidence>
<dbReference type="PANTHER" id="PTHR11792">
    <property type="entry name" value="ARRESTIN"/>
    <property type="match status" value="1"/>
</dbReference>
<sequence length="483" mass="55781">MEKLKKKRFQQVVQTVANIMSVTKTFKSYPHFMEGRLQKDNVLEASTSDMYDALPHLNGKRVAEDGNEISNENDEDARCNGAEYSQCRIDEDRNETSNAKDEDARCDGAEYSQCRVYKKVSLSRALALYLPKRDFAITENDLLRIDGVFTINEEEMKTKKVFIQVTITFRYGRDDEEVMGLRLSNESILYRRQIFPRETEEGPVISKNLNSAQHLLLQKLGSSGQAFCIQIVKKLPPSVRLVPASDYKGAAIGINYDIRMFAEDFRDENLLRQNMVKMNIRVTQEVPRFIFEKSQPTETICKNLQILTEGKLFVTASLDKWTYKPKEKIVLSLDIDNTSEKSIKKIKACLIQKVDVSAFSNGKIKNNLATVNMSDSRSSIKNDHYILELELISNDNKKWIALEPFYEEGGDQLAGSTFQEEGEERNYWTIYVEYYVKVTIGMSWVTPREMSMKLPFTLLREDKKENNFQLYPEKVPELREPIN</sequence>
<evidence type="ECO:0000259" key="2">
    <source>
        <dbReference type="SMART" id="SM01017"/>
    </source>
</evidence>
<organism evidence="3 4">
    <name type="scientific">Artemia franciscana</name>
    <name type="common">Brine shrimp</name>
    <name type="synonym">Artemia sanfranciscana</name>
    <dbReference type="NCBI Taxonomy" id="6661"/>
    <lineage>
        <taxon>Eukaryota</taxon>
        <taxon>Metazoa</taxon>
        <taxon>Ecdysozoa</taxon>
        <taxon>Arthropoda</taxon>
        <taxon>Crustacea</taxon>
        <taxon>Branchiopoda</taxon>
        <taxon>Anostraca</taxon>
        <taxon>Artemiidae</taxon>
        <taxon>Artemia</taxon>
    </lineage>
</organism>
<dbReference type="InterPro" id="IPR014756">
    <property type="entry name" value="Ig_E-set"/>
</dbReference>
<dbReference type="Pfam" id="PF02752">
    <property type="entry name" value="Arrestin_C"/>
    <property type="match status" value="1"/>
</dbReference>
<keyword evidence="4" id="KW-1185">Reference proteome</keyword>
<comment type="similarity">
    <text evidence="1">Belongs to the arrestin family.</text>
</comment>
<dbReference type="PANTHER" id="PTHR11792:SF18">
    <property type="entry name" value="FI20035P1"/>
    <property type="match status" value="1"/>
</dbReference>
<dbReference type="Proteomes" id="UP001187531">
    <property type="component" value="Unassembled WGS sequence"/>
</dbReference>
<gene>
    <name evidence="3" type="ORF">QYM36_013260</name>
</gene>
<evidence type="ECO:0000313" key="3">
    <source>
        <dbReference type="EMBL" id="KAK2709531.1"/>
    </source>
</evidence>
<dbReference type="GO" id="GO:0007165">
    <property type="term" value="P:signal transduction"/>
    <property type="evidence" value="ECO:0007669"/>
    <property type="project" value="InterPro"/>
</dbReference>
<dbReference type="InterPro" id="IPR011021">
    <property type="entry name" value="Arrestin-like_N"/>
</dbReference>